<dbReference type="PROSITE" id="PS50009">
    <property type="entry name" value="RASGEF_CAT"/>
    <property type="match status" value="1"/>
</dbReference>
<keyword evidence="1 2" id="KW-0344">Guanine-nucleotide releasing factor</keyword>
<sequence length="325" mass="36745">MPQTVCSGTMFTTPSGFSPHLACAEPGEEEEEEAPQESPGPAACLTDGPPFTSASLETLIQNLVPTADYYPEKAYVFTLLLSARLFIPPSELLSRVCELCIKQQQLDQSPLDTVKVRKFGPKILQLLREWTETFPSDFRDEKMVGHLKDIIRRIAPCDEAYWKTLNQMLQKLNQRLALMSQGEESFFKVSLNASSISDKLVAFKTKPPPIQKDILSICNDPYTLAQQLTHVELEHLSHIGPEEFVQAFVQKDPLDGTQQPSFSEQKKTSNLEAYVRWFNRLCYLVATEICMPAKKKQRATVIEFFIDVARECFNIGNFNSLMAII</sequence>
<dbReference type="PROSITE" id="PS50212">
    <property type="entry name" value="RASGEF_NTER"/>
    <property type="match status" value="1"/>
</dbReference>
<dbReference type="InterPro" id="IPR000651">
    <property type="entry name" value="Ras-like_Gua-exchang_fac_N"/>
</dbReference>
<dbReference type="Pfam" id="PF00618">
    <property type="entry name" value="RasGEF_N"/>
    <property type="match status" value="1"/>
</dbReference>
<dbReference type="InterPro" id="IPR036964">
    <property type="entry name" value="RASGEF_cat_dom_sf"/>
</dbReference>
<dbReference type="SUPFAM" id="SSF48366">
    <property type="entry name" value="Ras GEF"/>
    <property type="match status" value="1"/>
</dbReference>
<dbReference type="PANTHER" id="PTHR23113">
    <property type="entry name" value="GUANINE NUCLEOTIDE EXCHANGE FACTOR"/>
    <property type="match status" value="1"/>
</dbReference>
<feature type="compositionally biased region" description="Acidic residues" evidence="3">
    <location>
        <begin position="26"/>
        <end position="35"/>
    </location>
</feature>
<keyword evidence="7" id="KW-1185">Reference proteome</keyword>
<dbReference type="Pfam" id="PF00617">
    <property type="entry name" value="RasGEF"/>
    <property type="match status" value="1"/>
</dbReference>
<protein>
    <submittedName>
        <fullName evidence="6">Ras-GEF domain-containing member 1C</fullName>
    </submittedName>
</protein>
<proteinExistence type="predicted"/>
<evidence type="ECO:0000259" key="5">
    <source>
        <dbReference type="PROSITE" id="PS50212"/>
    </source>
</evidence>
<feature type="domain" description="Ras-GEF" evidence="4">
    <location>
        <begin position="220"/>
        <end position="325"/>
    </location>
</feature>
<evidence type="ECO:0000313" key="7">
    <source>
        <dbReference type="Proteomes" id="UP001345963"/>
    </source>
</evidence>
<feature type="region of interest" description="Disordered" evidence="3">
    <location>
        <begin position="17"/>
        <end position="47"/>
    </location>
</feature>
<evidence type="ECO:0000313" key="6">
    <source>
        <dbReference type="EMBL" id="MED6248343.1"/>
    </source>
</evidence>
<dbReference type="Gene3D" id="1.20.870.10">
    <property type="entry name" value="Son of sevenless (SoS) protein Chain: S domain 1"/>
    <property type="match status" value="1"/>
</dbReference>
<dbReference type="CDD" id="cd06224">
    <property type="entry name" value="REM"/>
    <property type="match status" value="1"/>
</dbReference>
<dbReference type="Gene3D" id="1.10.840.10">
    <property type="entry name" value="Ras guanine-nucleotide exchange factors catalytic domain"/>
    <property type="match status" value="1"/>
</dbReference>
<feature type="non-terminal residue" evidence="6">
    <location>
        <position position="325"/>
    </location>
</feature>
<dbReference type="InterPro" id="IPR008937">
    <property type="entry name" value="Ras-like_GEF"/>
</dbReference>
<comment type="caution">
    <text evidence="6">The sequence shown here is derived from an EMBL/GenBank/DDBJ whole genome shotgun (WGS) entry which is preliminary data.</text>
</comment>
<dbReference type="PANTHER" id="PTHR23113:SF186">
    <property type="entry name" value="RAS-GEF DOMAIN-CONTAINING FAMILY MEMBER 1C"/>
    <property type="match status" value="1"/>
</dbReference>
<feature type="domain" description="N-terminal Ras-GEF" evidence="5">
    <location>
        <begin position="47"/>
        <end position="177"/>
    </location>
</feature>
<gene>
    <name evidence="6" type="primary">RASGEF1C_2</name>
    <name evidence="6" type="ORF">ATANTOWER_031843</name>
</gene>
<accession>A0ABU7BD67</accession>
<reference evidence="6 7" key="1">
    <citation type="submission" date="2021-07" db="EMBL/GenBank/DDBJ databases">
        <authorList>
            <person name="Palmer J.M."/>
        </authorList>
    </citation>
    <scope>NUCLEOTIDE SEQUENCE [LARGE SCALE GENOMIC DNA]</scope>
    <source>
        <strain evidence="6 7">AT_MEX2019</strain>
        <tissue evidence="6">Muscle</tissue>
    </source>
</reference>
<dbReference type="EMBL" id="JAHUTI010050084">
    <property type="protein sequence ID" value="MED6248343.1"/>
    <property type="molecule type" value="Genomic_DNA"/>
</dbReference>
<dbReference type="InterPro" id="IPR001895">
    <property type="entry name" value="RASGEF_cat_dom"/>
</dbReference>
<dbReference type="Proteomes" id="UP001345963">
    <property type="component" value="Unassembled WGS sequence"/>
</dbReference>
<dbReference type="InterPro" id="IPR023578">
    <property type="entry name" value="Ras_GEF_dom_sf"/>
</dbReference>
<evidence type="ECO:0000256" key="3">
    <source>
        <dbReference type="SAM" id="MobiDB-lite"/>
    </source>
</evidence>
<organism evidence="6 7">
    <name type="scientific">Ataeniobius toweri</name>
    <dbReference type="NCBI Taxonomy" id="208326"/>
    <lineage>
        <taxon>Eukaryota</taxon>
        <taxon>Metazoa</taxon>
        <taxon>Chordata</taxon>
        <taxon>Craniata</taxon>
        <taxon>Vertebrata</taxon>
        <taxon>Euteleostomi</taxon>
        <taxon>Actinopterygii</taxon>
        <taxon>Neopterygii</taxon>
        <taxon>Teleostei</taxon>
        <taxon>Neoteleostei</taxon>
        <taxon>Acanthomorphata</taxon>
        <taxon>Ovalentaria</taxon>
        <taxon>Atherinomorphae</taxon>
        <taxon>Cyprinodontiformes</taxon>
        <taxon>Goodeidae</taxon>
        <taxon>Ataeniobius</taxon>
    </lineage>
</organism>
<evidence type="ECO:0000256" key="1">
    <source>
        <dbReference type="ARBA" id="ARBA00022658"/>
    </source>
</evidence>
<evidence type="ECO:0000256" key="2">
    <source>
        <dbReference type="PROSITE-ProRule" id="PRU00168"/>
    </source>
</evidence>
<name>A0ABU7BD67_9TELE</name>
<evidence type="ECO:0000259" key="4">
    <source>
        <dbReference type="PROSITE" id="PS50009"/>
    </source>
</evidence>